<name>I4LY03_GARVA</name>
<evidence type="ECO:0000256" key="1">
    <source>
        <dbReference type="SAM" id="MobiDB-lite"/>
    </source>
</evidence>
<evidence type="ECO:0000256" key="2">
    <source>
        <dbReference type="SAM" id="Phobius"/>
    </source>
</evidence>
<accession>I4LY03</accession>
<feature type="region of interest" description="Disordered" evidence="1">
    <location>
        <begin position="288"/>
        <end position="318"/>
    </location>
</feature>
<dbReference type="InterPro" id="IPR036366">
    <property type="entry name" value="PGBDSf"/>
</dbReference>
<dbReference type="AlphaFoldDB" id="I4LY03"/>
<dbReference type="InterPro" id="IPR036365">
    <property type="entry name" value="PGBD-like_sf"/>
</dbReference>
<dbReference type="EMBL" id="ADES01000025">
    <property type="protein sequence ID" value="EIK81843.1"/>
    <property type="molecule type" value="Genomic_DNA"/>
</dbReference>
<gene>
    <name evidence="3" type="ORF">CGSMWGv1500E_05696</name>
</gene>
<feature type="transmembrane region" description="Helical" evidence="2">
    <location>
        <begin position="16"/>
        <end position="39"/>
    </location>
</feature>
<organism evidence="3 4">
    <name type="scientific">Gardnerella vaginalis 1500E</name>
    <dbReference type="NCBI Taxonomy" id="698957"/>
    <lineage>
        <taxon>Bacteria</taxon>
        <taxon>Bacillati</taxon>
        <taxon>Actinomycetota</taxon>
        <taxon>Actinomycetes</taxon>
        <taxon>Bifidobacteriales</taxon>
        <taxon>Bifidobacteriaceae</taxon>
        <taxon>Gardnerella</taxon>
    </lineage>
</organism>
<dbReference type="PATRIC" id="fig|698957.3.peg.1099"/>
<evidence type="ECO:0000313" key="4">
    <source>
        <dbReference type="Proteomes" id="UP000032875"/>
    </source>
</evidence>
<protein>
    <submittedName>
        <fullName evidence="3">Putative peptidoglycan binding protein</fullName>
    </submittedName>
</protein>
<keyword evidence="2" id="KW-0472">Membrane</keyword>
<proteinExistence type="predicted"/>
<keyword evidence="2" id="KW-1133">Transmembrane helix</keyword>
<sequence length="414" mass="44281">MTSNTVASLSGKRWPIVLLCVLLVACLIVGTVSVTIGVMNGIEQAKVIKSAPILTQVQAQSVEQKVDGIIKDIPLNTTSLKLPAQGVVTRDGALHGIELRNAQLITVVDEMPLMVCKGNIPMYRALGEGDTGVDVMQIQQCLASAGYSTYDKAGIFGASTIRALRDWYTAQKLGYFSKEGMRLSVDQIDDVGLAQHAVTFVPDVPVRVQGDCGKAGQSVQSVQCDLVSTKHDYMLEAKLSAIQQFANPESLVGKTLQGIPVEQATFTIHSIEHKANASIQTDAMNSIQKPDDAVESSTMNNDSEKAEKTPNLTPSNSEQVGSTDYVYYHVKSSKQVTDSLDGIPVTVVVAQSDKDSLSVASSAIRSKNNRSYLETAAGKKIEVTVGICFQGRCAITGREINPGMDVVIAKGDES</sequence>
<comment type="caution">
    <text evidence="3">The sequence shown here is derived from an EMBL/GenBank/DDBJ whole genome shotgun (WGS) entry which is preliminary data.</text>
</comment>
<reference evidence="3 4" key="1">
    <citation type="journal article" date="2012" name="J. Bacteriol.">
        <title>Comparative Genomic Analyses of 17 Clinical Isolates of Gardnerella vaginalis Provide Evidence of Multiple Genetically Isolated Clades Consistent with Subspeciation into Genovars.</title>
        <authorList>
            <person name="Ahmed A."/>
            <person name="Earl J."/>
            <person name="Retchless A."/>
            <person name="Hillier S."/>
            <person name="Rabe L."/>
            <person name="Cherpes T."/>
            <person name="Powell E."/>
            <person name="Janto B."/>
            <person name="Eutsey R."/>
            <person name="Hiller N.L."/>
            <person name="Boissy R."/>
            <person name="Dahlgreen M."/>
            <person name="Hall B."/>
            <person name="Costerton J."/>
            <person name="Post J.C."/>
            <person name="Hu F."/>
            <person name="Ehrlich G."/>
        </authorList>
    </citation>
    <scope>NUCLEOTIDE SEQUENCE [LARGE SCALE GENOMIC DNA]</scope>
    <source>
        <strain evidence="3 4">1500E</strain>
    </source>
</reference>
<dbReference type="Proteomes" id="UP000032875">
    <property type="component" value="Unassembled WGS sequence"/>
</dbReference>
<dbReference type="Gene3D" id="1.10.101.10">
    <property type="entry name" value="PGBD-like superfamily/PGBD"/>
    <property type="match status" value="1"/>
</dbReference>
<evidence type="ECO:0000313" key="3">
    <source>
        <dbReference type="EMBL" id="EIK81843.1"/>
    </source>
</evidence>
<dbReference type="SUPFAM" id="SSF47090">
    <property type="entry name" value="PGBD-like"/>
    <property type="match status" value="1"/>
</dbReference>
<keyword evidence="2" id="KW-0812">Transmembrane</keyword>
<dbReference type="RefSeq" id="WP_004129500.1">
    <property type="nucleotide sequence ID" value="NZ_ADES01000025.1"/>
</dbReference>